<keyword evidence="5" id="KW-1185">Reference proteome</keyword>
<dbReference type="InterPro" id="IPR056690">
    <property type="entry name" value="DUF7788"/>
</dbReference>
<feature type="region of interest" description="Disordered" evidence="1">
    <location>
        <begin position="708"/>
        <end position="737"/>
    </location>
</feature>
<feature type="domain" description="DUF2828" evidence="2">
    <location>
        <begin position="259"/>
        <end position="515"/>
    </location>
</feature>
<feature type="domain" description="DUF7788" evidence="3">
    <location>
        <begin position="517"/>
        <end position="766"/>
    </location>
</feature>
<name>A0AAV9UQQ4_9PEZI</name>
<organism evidence="4 5">
    <name type="scientific">Orbilia brochopaga</name>
    <dbReference type="NCBI Taxonomy" id="3140254"/>
    <lineage>
        <taxon>Eukaryota</taxon>
        <taxon>Fungi</taxon>
        <taxon>Dikarya</taxon>
        <taxon>Ascomycota</taxon>
        <taxon>Pezizomycotina</taxon>
        <taxon>Orbiliomycetes</taxon>
        <taxon>Orbiliales</taxon>
        <taxon>Orbiliaceae</taxon>
        <taxon>Orbilia</taxon>
    </lineage>
</organism>
<dbReference type="AlphaFoldDB" id="A0AAV9UQQ4"/>
<dbReference type="PIRSF" id="PIRSF015417">
    <property type="entry name" value="T31B5_30_vWA"/>
    <property type="match status" value="1"/>
</dbReference>
<dbReference type="EMBL" id="JAVHNQ010000005">
    <property type="protein sequence ID" value="KAK6346554.1"/>
    <property type="molecule type" value="Genomic_DNA"/>
</dbReference>
<dbReference type="Proteomes" id="UP001375240">
    <property type="component" value="Unassembled WGS sequence"/>
</dbReference>
<evidence type="ECO:0000256" key="1">
    <source>
        <dbReference type="SAM" id="MobiDB-lite"/>
    </source>
</evidence>
<feature type="compositionally biased region" description="Acidic residues" evidence="1">
    <location>
        <begin position="708"/>
        <end position="729"/>
    </location>
</feature>
<dbReference type="PANTHER" id="PTHR31373:SF27">
    <property type="entry name" value="TROVE DOMAIN-CONTAINING PROTEIN"/>
    <property type="match status" value="1"/>
</dbReference>
<gene>
    <name evidence="4" type="ORF">TWF696_006678</name>
</gene>
<dbReference type="PANTHER" id="PTHR31373">
    <property type="entry name" value="OS06G0652100 PROTEIN"/>
    <property type="match status" value="1"/>
</dbReference>
<dbReference type="Pfam" id="PF11443">
    <property type="entry name" value="DUF2828"/>
    <property type="match status" value="2"/>
</dbReference>
<evidence type="ECO:0000259" key="2">
    <source>
        <dbReference type="Pfam" id="PF11443"/>
    </source>
</evidence>
<comment type="caution">
    <text evidence="4">The sequence shown here is derived from an EMBL/GenBank/DDBJ whole genome shotgun (WGS) entry which is preliminary data.</text>
</comment>
<reference evidence="4 5" key="1">
    <citation type="submission" date="2019-10" db="EMBL/GenBank/DDBJ databases">
        <authorList>
            <person name="Palmer J.M."/>
        </authorList>
    </citation>
    <scope>NUCLEOTIDE SEQUENCE [LARGE SCALE GENOMIC DNA]</scope>
    <source>
        <strain evidence="4 5">TWF696</strain>
    </source>
</reference>
<protein>
    <submittedName>
        <fullName evidence="4">Uncharacterized protein</fullName>
    </submittedName>
</protein>
<evidence type="ECO:0000259" key="3">
    <source>
        <dbReference type="Pfam" id="PF25043"/>
    </source>
</evidence>
<feature type="domain" description="DUF2828" evidence="2">
    <location>
        <begin position="111"/>
        <end position="241"/>
    </location>
</feature>
<dbReference type="InterPro" id="IPR058580">
    <property type="entry name" value="DUF2828"/>
</dbReference>
<sequence>MHSSPIVKLSVQRFKNPYLARVNRYFNRLNTTVLNPYIKKLVKMVPKTPSQIVTLPHLPELYNPSFLDVLLPSTGNFKDSAAAGAQDASAAVPTNPMMQALAATTNRVYNEKGARAFRSTDDSLLDAFHRPQAHQTAEQLDGLFAPAWETDPQLTLRIIFYLRSIHEGKSDRKLFYRAWAWLYANHPRTAIHNLKQLVEPKCPRKPRQGDGKQLPNPSHGYWKDLLNILCLASTDKLGKEDYFNLGSGTRITNFYGIPSRGQRAAKGHKTLCERLSDDAKYRALYITVARLFAEQLAQDTKLMEELESTTDAEERINLQWQMSLAGKWAPSPGCAHDRLTNISTAIIQLLHSNRDSHSIDYPSTLAEFDHTTPLSAGQAEILRSFFRRWYLTPLRAALKVPEPLMATGRWSQIAYNRVSSVCMQNCNHLFFKHDEKRFTEYMLAVEDRKTTISGATLLPHEIVMRVLKYSEKMRMAQRESPSVRQFMEKLGKLQLDVAVAQWRTLVDRVRESGTLDNAIAICDVSGSMGDISDYKDPKNPEPIFAALAMSVLLASVAKPPFNDGFITFSADPQFIRLSGDRGFGENLRAMVATSWGMNTDLQKVFTGLLLPLAKQNNVKKEDMIKRLFVFSDMQFDTAGHNVHSGAGSWDTNYDVIKQEYEAAGYDMPEIVYWDLGSCDTVETQADRKGVAMMKGFSASMMKVFLGEQVEEEGEEEEEEEEEEGEEEEGVVVVDEKDGDVVMAEEGSVKAKKEKEESTPVAIMRKALMRKSFDGLVVLD</sequence>
<accession>A0AAV9UQQ4</accession>
<evidence type="ECO:0000313" key="5">
    <source>
        <dbReference type="Proteomes" id="UP001375240"/>
    </source>
</evidence>
<proteinExistence type="predicted"/>
<dbReference type="Pfam" id="PF25043">
    <property type="entry name" value="DUF7788"/>
    <property type="match status" value="1"/>
</dbReference>
<evidence type="ECO:0000313" key="4">
    <source>
        <dbReference type="EMBL" id="KAK6346554.1"/>
    </source>
</evidence>
<dbReference type="InterPro" id="IPR011205">
    <property type="entry name" value="UCP015417_vWA"/>
</dbReference>
<dbReference type="SUPFAM" id="SSF53300">
    <property type="entry name" value="vWA-like"/>
    <property type="match status" value="1"/>
</dbReference>
<dbReference type="InterPro" id="IPR036465">
    <property type="entry name" value="vWFA_dom_sf"/>
</dbReference>
<dbReference type="Gene3D" id="3.40.50.410">
    <property type="entry name" value="von Willebrand factor, type A domain"/>
    <property type="match status" value="1"/>
</dbReference>